<accession>A0A835ZKT0</accession>
<evidence type="ECO:0000256" key="6">
    <source>
        <dbReference type="ARBA" id="ARBA00022840"/>
    </source>
</evidence>
<keyword evidence="9 12" id="KW-0472">Membrane</keyword>
<evidence type="ECO:0000256" key="8">
    <source>
        <dbReference type="ARBA" id="ARBA00023055"/>
    </source>
</evidence>
<feature type="transmembrane region" description="Helical" evidence="12">
    <location>
        <begin position="1629"/>
        <end position="1653"/>
    </location>
</feature>
<proteinExistence type="predicted"/>
<dbReference type="Pfam" id="PF23321">
    <property type="entry name" value="R1_ABCA1"/>
    <property type="match status" value="1"/>
</dbReference>
<feature type="domain" description="ABC transporter" evidence="13">
    <location>
        <begin position="2012"/>
        <end position="2240"/>
    </location>
</feature>
<dbReference type="PANTHER" id="PTHR19229:SF139">
    <property type="entry name" value="ATP-BINDING CASSETTE, SUB-FAMILY A (ABC1), MEMBER 14"/>
    <property type="match status" value="1"/>
</dbReference>
<dbReference type="EMBL" id="JAEMGP010000024">
    <property type="protein sequence ID" value="KAG5195118.1"/>
    <property type="molecule type" value="Genomic_DNA"/>
</dbReference>
<keyword evidence="5" id="KW-0547">Nucleotide-binding</keyword>
<dbReference type="Pfam" id="PF12698">
    <property type="entry name" value="ABC2_membrane_3"/>
    <property type="match status" value="2"/>
</dbReference>
<comment type="subcellular location">
    <subcellularLocation>
        <location evidence="1">Endomembrane system</location>
        <topology evidence="1">Multi-pass membrane protein</topology>
    </subcellularLocation>
</comment>
<dbReference type="FunFam" id="3.40.50.300:FF:000298">
    <property type="entry name" value="ATP-binding cassette sub-family A member 12"/>
    <property type="match status" value="1"/>
</dbReference>
<keyword evidence="10" id="KW-0325">Glycoprotein</keyword>
<evidence type="ECO:0000256" key="10">
    <source>
        <dbReference type="ARBA" id="ARBA00023180"/>
    </source>
</evidence>
<evidence type="ECO:0000313" key="15">
    <source>
        <dbReference type="Proteomes" id="UP000664991"/>
    </source>
</evidence>
<feature type="transmembrane region" description="Helical" evidence="12">
    <location>
        <begin position="239"/>
        <end position="267"/>
    </location>
</feature>
<feature type="transmembrane region" description="Helical" evidence="12">
    <location>
        <begin position="1205"/>
        <end position="1223"/>
    </location>
</feature>
<dbReference type="Proteomes" id="UP000664991">
    <property type="component" value="Unassembled WGS sequence"/>
</dbReference>
<feature type="transmembrane region" description="Helical" evidence="12">
    <location>
        <begin position="1863"/>
        <end position="1892"/>
    </location>
</feature>
<evidence type="ECO:0000256" key="4">
    <source>
        <dbReference type="ARBA" id="ARBA00022737"/>
    </source>
</evidence>
<feature type="domain" description="ABC transporter" evidence="13">
    <location>
        <begin position="511"/>
        <end position="744"/>
    </location>
</feature>
<dbReference type="NCBIfam" id="NF010167">
    <property type="entry name" value="PRK13648.1"/>
    <property type="match status" value="3"/>
</dbReference>
<feature type="transmembrane region" description="Helical" evidence="12">
    <location>
        <begin position="1102"/>
        <end position="1127"/>
    </location>
</feature>
<evidence type="ECO:0000256" key="11">
    <source>
        <dbReference type="ARBA" id="ARBA00050894"/>
    </source>
</evidence>
<dbReference type="PROSITE" id="PS50893">
    <property type="entry name" value="ABC_TRANSPORTER_2"/>
    <property type="match status" value="3"/>
</dbReference>
<dbReference type="InterPro" id="IPR056264">
    <property type="entry name" value="R2_ABCA1-4-like"/>
</dbReference>
<evidence type="ECO:0000256" key="2">
    <source>
        <dbReference type="ARBA" id="ARBA00022448"/>
    </source>
</evidence>
<dbReference type="GO" id="GO:0005737">
    <property type="term" value="C:cytoplasm"/>
    <property type="evidence" value="ECO:0007669"/>
    <property type="project" value="UniProtKB-ARBA"/>
</dbReference>
<feature type="transmembrane region" description="Helical" evidence="12">
    <location>
        <begin position="1758"/>
        <end position="1778"/>
    </location>
</feature>
<feature type="transmembrane region" description="Helical" evidence="12">
    <location>
        <begin position="391"/>
        <end position="410"/>
    </location>
</feature>
<feature type="transmembrane region" description="Helical" evidence="12">
    <location>
        <begin position="24"/>
        <end position="44"/>
    </location>
</feature>
<evidence type="ECO:0000256" key="9">
    <source>
        <dbReference type="ARBA" id="ARBA00023136"/>
    </source>
</evidence>
<protein>
    <recommendedName>
        <fullName evidence="13">ABC transporter domain-containing protein</fullName>
    </recommendedName>
</protein>
<dbReference type="PROSITE" id="PS00211">
    <property type="entry name" value="ABC_TRANSPORTER_1"/>
    <property type="match status" value="2"/>
</dbReference>
<dbReference type="InterPro" id="IPR026082">
    <property type="entry name" value="ABCA"/>
</dbReference>
<evidence type="ECO:0000256" key="12">
    <source>
        <dbReference type="SAM" id="Phobius"/>
    </source>
</evidence>
<feature type="transmembrane region" description="Helical" evidence="12">
    <location>
        <begin position="1176"/>
        <end position="1193"/>
    </location>
</feature>
<dbReference type="SMART" id="SM00382">
    <property type="entry name" value="AAA"/>
    <property type="match status" value="3"/>
</dbReference>
<evidence type="ECO:0000256" key="3">
    <source>
        <dbReference type="ARBA" id="ARBA00022692"/>
    </source>
</evidence>
<dbReference type="SUPFAM" id="SSF52540">
    <property type="entry name" value="P-loop containing nucleoside triphosphate hydrolases"/>
    <property type="match status" value="3"/>
</dbReference>
<comment type="caution">
    <text evidence="14">The sequence shown here is derived from an EMBL/GenBank/DDBJ whole genome shotgun (WGS) entry which is preliminary data.</text>
</comment>
<dbReference type="CDD" id="cd03263">
    <property type="entry name" value="ABC_subfamily_A"/>
    <property type="match status" value="3"/>
</dbReference>
<reference evidence="14 15" key="1">
    <citation type="submission" date="2020-12" db="EMBL/GenBank/DDBJ databases">
        <title>De novo assembly of Tibetan sheep genome.</title>
        <authorList>
            <person name="Li X."/>
        </authorList>
    </citation>
    <scope>NUCLEOTIDE SEQUENCE [LARGE SCALE GENOMIC DNA]</scope>
    <source>
        <tissue evidence="14">Heart</tissue>
    </source>
</reference>
<evidence type="ECO:0000313" key="14">
    <source>
        <dbReference type="EMBL" id="KAG5195118.1"/>
    </source>
</evidence>
<keyword evidence="7 12" id="KW-1133">Transmembrane helix</keyword>
<evidence type="ECO:0000256" key="7">
    <source>
        <dbReference type="ARBA" id="ARBA00022989"/>
    </source>
</evidence>
<dbReference type="PANTHER" id="PTHR19229">
    <property type="entry name" value="ATP-BINDING CASSETTE TRANSPORTER SUBFAMILY A ABCA"/>
    <property type="match status" value="1"/>
</dbReference>
<organism evidence="14 15">
    <name type="scientific">Ovis aries</name>
    <name type="common">Sheep</name>
    <dbReference type="NCBI Taxonomy" id="9940"/>
    <lineage>
        <taxon>Eukaryota</taxon>
        <taxon>Metazoa</taxon>
        <taxon>Chordata</taxon>
        <taxon>Craniata</taxon>
        <taxon>Vertebrata</taxon>
        <taxon>Euteleostomi</taxon>
        <taxon>Mammalia</taxon>
        <taxon>Eutheria</taxon>
        <taxon>Laurasiatheria</taxon>
        <taxon>Artiodactyla</taxon>
        <taxon>Ruminantia</taxon>
        <taxon>Pecora</taxon>
        <taxon>Bovidae</taxon>
        <taxon>Caprinae</taxon>
        <taxon>Ovis</taxon>
    </lineage>
</organism>
<dbReference type="InterPro" id="IPR017871">
    <property type="entry name" value="ABC_transporter-like_CS"/>
</dbReference>
<dbReference type="GO" id="GO:0140359">
    <property type="term" value="F:ABC-type transporter activity"/>
    <property type="evidence" value="ECO:0007669"/>
    <property type="project" value="InterPro"/>
</dbReference>
<dbReference type="InterPro" id="IPR013525">
    <property type="entry name" value="ABC2_TM"/>
</dbReference>
<comment type="catalytic activity">
    <reaction evidence="11">
        <text>cholesterol(in) + ATP + H2O = cholesterol(out) + ADP + phosphate + H(+)</text>
        <dbReference type="Rhea" id="RHEA:39051"/>
        <dbReference type="ChEBI" id="CHEBI:15377"/>
        <dbReference type="ChEBI" id="CHEBI:15378"/>
        <dbReference type="ChEBI" id="CHEBI:16113"/>
        <dbReference type="ChEBI" id="CHEBI:30616"/>
        <dbReference type="ChEBI" id="CHEBI:43474"/>
        <dbReference type="ChEBI" id="CHEBI:456216"/>
    </reaction>
    <physiologicalReaction direction="left-to-right" evidence="11">
        <dbReference type="Rhea" id="RHEA:39052"/>
    </physiologicalReaction>
</comment>
<dbReference type="GO" id="GO:0016887">
    <property type="term" value="F:ATP hydrolysis activity"/>
    <property type="evidence" value="ECO:0007669"/>
    <property type="project" value="InterPro"/>
</dbReference>
<dbReference type="FunFam" id="3.40.50.300:FF:000465">
    <property type="entry name" value="ATP-binding cassette, sub-family A (ABC1), member 3"/>
    <property type="match status" value="1"/>
</dbReference>
<feature type="transmembrane region" description="Helical" evidence="12">
    <location>
        <begin position="1912"/>
        <end position="1937"/>
    </location>
</feature>
<dbReference type="InterPro" id="IPR003439">
    <property type="entry name" value="ABC_transporter-like_ATP-bd"/>
</dbReference>
<gene>
    <name evidence="14" type="ORF">JEQ12_012407</name>
</gene>
<dbReference type="InterPro" id="IPR003593">
    <property type="entry name" value="AAA+_ATPase"/>
</dbReference>
<evidence type="ECO:0000259" key="13">
    <source>
        <dbReference type="PROSITE" id="PS50893"/>
    </source>
</evidence>
<keyword evidence="4" id="KW-0677">Repeat</keyword>
<keyword evidence="8" id="KW-0445">Lipid transport</keyword>
<keyword evidence="6" id="KW-0067">ATP-binding</keyword>
<evidence type="ECO:0000256" key="5">
    <source>
        <dbReference type="ARBA" id="ARBA00022741"/>
    </source>
</evidence>
<feature type="domain" description="ABC transporter" evidence="13">
    <location>
        <begin position="1345"/>
        <end position="1578"/>
    </location>
</feature>
<dbReference type="Gene3D" id="3.40.50.300">
    <property type="entry name" value="P-loop containing nucleotide triphosphate hydrolases"/>
    <property type="match status" value="3"/>
</dbReference>
<feature type="transmembrane region" description="Helical" evidence="12">
    <location>
        <begin position="893"/>
        <end position="911"/>
    </location>
</feature>
<sequence length="2240" mass="255023">MDTLWLNQFAVLLWKNFILKKRKMASLIVEISMTVLFCTLILLLRKHSTRELTQATFFRSLPLNELPTFLTNKKKEFELVYVPSGSDVAKNITEKVKNDLNANLTVRGFPSEEDFEKYIKYENHSARVLAAIIFDYDFKYSNDRLPLKVKYRLRYHSEKNTPWFTELLFPVNPSVGPRNPTSAEGGSPEYYKDGFLLVQHALDKAIIVYHNGRAAEMLFENVTIFVGRFPYPAYYKDRFFLSFLSLFPLAVLLIFSLSELTLIRTIVMEKETRLKEYQFMIGLSNGMLWASYFVTFLLMFLIIVCILCVILCVKIVPIVILRNSDPSLIFVFFLCFVVATITFGFLITTFFSKTTLAVSVGGFLFFLSFFPFVVVITMYGMLSHMGKLASCLLSNVAVALGINSISNLEMKEYGAKWNNFLSQVSPDDDLTLAQIMGMLLFDAFLYGLLAWYIDAVFPGKYGMPKPWYFFMQKGYWLGKATSIRKKEDMPVTSTVQNAYFEEEPVGLMAGIRIQHLYKEFTLQNMTVLAVQDLSLNLYEGQITVLLGPNGAGKTTTLSVLTGLYRPTSGKVYISGYDISKDMVQVRKSLGLCPQDDILFHHLTVSEHLYFYCVIKGVPPKIRSKEINKMLLSFDLIEKRDALSKSLSGGMKRKLSIIIALIGDSKVVILDEPTSGMDPVSRRFTWDVLQKHKENRTILLTTHHMDEADVLGDRIAIMAKGTLQCCGSTIFLKKVYGVGYHLIIVKDPHCDVKEISKLIKYHVPEAKLENNVAAELSFILPKEYTNRFKDLFTEMEERQEELGIASFGISITTMEEVFIRVSQSNNPILQTLKSEDESEDINQNMNVPRNFERSSFPSNLNEHSNVTFNTGWTLYSQQFFAMFMKRAMFSWRNWNLILLQILALLGIFYFLMSDVEFSRGEELEREMDLEQYGETIVPFSISGNSEFTMNFVKNLEILLKAKKQKLHEVKGDLKAYLVGNQKCIYSCIIAFSIEVNGSENIVKFWFNNEAYHSSPLSLAVLDNVIFMSLSGPDASITVINKPQPARSAFGGPEYSAMTGTQVALNLYFGVSILVSGFCLLTVNERVTKAKHIQFLSGVYALNFWLSALLWDFLIFFISCCLLLVVFVFSDLKILVTGYRLLDTLLIFIVFGWSVIPFMYLISFLFSSHTSAYTKLVIFNYCAGIVGAIADLFITSIQGKEAASKSILLNAMMVLPIHNFGMSISRHYDIQHTKLACASQEKVSPFMDCSKAVTERSIYTLERDAVGRYLIAMAVTGLLFLLLIFLLETTLWKLKTFVFRYILFGIFKKCNKDTVSKELSGESEDEDVQNERNRILEDPQKSLNSVVLIKELTKVYFATPVVLAVRNISVAIQKQECFGLLGLNGAGKTTTFQILTGEEVASSGDVFVERLSITKNILKVRSKIGYCPQFDALLDYMTAREIMIMYARLWGIPETKINNYVKKSIQALNLEPYADKYIYTYSGGNKRRLSTAIALMGKPSVIFLDEPSTGMDPVARRLLWNAVTQTRESGKAIIITSHSMEECDALCTKLAIMVKGKFMCLGSPQHLKNKFGNVYILKVKINIDENENKLKDFKTFIETAFPGSELKYENRGIINYYVPSKNNSWGKRRQFFNLILEVLTALAFPMMLLLLRAVIHITVTGPYSFTSQPISTLPSFLQNDETWELIYVPSNIDVVKEITENVKRNLNISIKVKGFSSETEFEKYVKYDHRAHKVLAAIVFDCDFKNRHDPLPLQHRPSNVYQLSHILGDFLFFTFIYYYYFDYAESSLWHAGSSLHCEGFSSCGLLLLSHNGICVTGYIREGFLAIQHALDKAIILYHESSARQLFDDINIFVQRFPYPAYPDDGLLLLTGSFLPLMFVLMFSPIVLSIIRSIVWEKEKKLKIFSDPVFCYSDYSFIFVFLMCYAIASIFFGFMVSTFFNKARLAASAGSFIYFASFFPFNSISQYYGQINLSMKHSYWFSKPRIKIKKEEMNDSEITQNKYFEAEPTGLVAGIKIKHLYKELGDKVVINNMSLNLYKGQITILLGQNGAGKTTALSILTGHYPPTRGEIFIDGYDITENKTEIRENLGFCPQGDLLFNDLTLSEHLFFYSMVKSIHQKMSPNEINHILSTFDLLEKRDTFSKSLSGGMKRKLSIIIALLGGSKVVILDEPTSGMDPVSRRATWDILQQFKHDRTILLTTHYMDEADILGDRIAIMVKGTLQCCGSSIFLKKTYGLSRFDYS</sequence>
<keyword evidence="3 12" id="KW-0812">Transmembrane</keyword>
<feature type="transmembrane region" description="Helical" evidence="12">
    <location>
        <begin position="357"/>
        <end position="379"/>
    </location>
</feature>
<feature type="transmembrane region" description="Helical" evidence="12">
    <location>
        <begin position="328"/>
        <end position="351"/>
    </location>
</feature>
<dbReference type="InterPro" id="IPR027417">
    <property type="entry name" value="P-loop_NTPase"/>
</dbReference>
<feature type="transmembrane region" description="Helical" evidence="12">
    <location>
        <begin position="430"/>
        <end position="453"/>
    </location>
</feature>
<feature type="transmembrane region" description="Helical" evidence="12">
    <location>
        <begin position="1139"/>
        <end position="1164"/>
    </location>
</feature>
<dbReference type="GO" id="GO:0005319">
    <property type="term" value="F:lipid transporter activity"/>
    <property type="evidence" value="ECO:0007669"/>
    <property type="project" value="TreeGrafter"/>
</dbReference>
<dbReference type="GO" id="GO:0016020">
    <property type="term" value="C:membrane"/>
    <property type="evidence" value="ECO:0007669"/>
    <property type="project" value="InterPro"/>
</dbReference>
<dbReference type="Pfam" id="PF00005">
    <property type="entry name" value="ABC_tran"/>
    <property type="match status" value="3"/>
</dbReference>
<dbReference type="GO" id="GO:0005524">
    <property type="term" value="F:ATP binding"/>
    <property type="evidence" value="ECO:0007669"/>
    <property type="project" value="UniProtKB-KW"/>
</dbReference>
<evidence type="ECO:0000256" key="1">
    <source>
        <dbReference type="ARBA" id="ARBA00004127"/>
    </source>
</evidence>
<feature type="transmembrane region" description="Helical" evidence="12">
    <location>
        <begin position="287"/>
        <end position="316"/>
    </location>
</feature>
<feature type="transmembrane region" description="Helical" evidence="12">
    <location>
        <begin position="1063"/>
        <end position="1082"/>
    </location>
</feature>
<name>A0A835ZKT0_SHEEP</name>
<keyword evidence="2" id="KW-0813">Transport</keyword>
<dbReference type="GO" id="GO:0012505">
    <property type="term" value="C:endomembrane system"/>
    <property type="evidence" value="ECO:0007669"/>
    <property type="project" value="UniProtKB-SubCell"/>
</dbReference>
<dbReference type="FunFam" id="3.40.50.300:FF:000327">
    <property type="entry name" value="ATP-binding cassette sub-family A member 3"/>
    <property type="match status" value="1"/>
</dbReference>
<feature type="transmembrane region" description="Helical" evidence="12">
    <location>
        <begin position="1267"/>
        <end position="1285"/>
    </location>
</feature>